<dbReference type="EMBL" id="AUWU02000006">
    <property type="protein sequence ID" value="KAH0572266.1"/>
    <property type="molecule type" value="Genomic_DNA"/>
</dbReference>
<protein>
    <submittedName>
        <fullName evidence="1">Uncharacterized protein</fullName>
    </submittedName>
</protein>
<evidence type="ECO:0000313" key="2">
    <source>
        <dbReference type="EMBL" id="KAH0572266.1"/>
    </source>
</evidence>
<reference evidence="1 2" key="1">
    <citation type="journal article" date="2014" name="PLoS Genet.">
        <title>The Genome of Spironucleus salmonicida Highlights a Fish Pathogen Adapted to Fluctuating Environments.</title>
        <authorList>
            <person name="Xu F."/>
            <person name="Jerlstrom-Hultqvist J."/>
            <person name="Einarsson E."/>
            <person name="Astvaldsson A."/>
            <person name="Svard S.G."/>
            <person name="Andersson J.O."/>
        </authorList>
    </citation>
    <scope>NUCLEOTIDE SEQUENCE</scope>
    <source>
        <strain evidence="2">ATCC 50377</strain>
    </source>
</reference>
<gene>
    <name evidence="1" type="ORF">SS50377_19047</name>
    <name evidence="2" type="ORF">SS50377_26476</name>
</gene>
<organism evidence="1">
    <name type="scientific">Spironucleus salmonicida</name>
    <dbReference type="NCBI Taxonomy" id="348837"/>
    <lineage>
        <taxon>Eukaryota</taxon>
        <taxon>Metamonada</taxon>
        <taxon>Diplomonadida</taxon>
        <taxon>Hexamitidae</taxon>
        <taxon>Hexamitinae</taxon>
        <taxon>Spironucleus</taxon>
    </lineage>
</organism>
<keyword evidence="3" id="KW-1185">Reference proteome</keyword>
<accession>V6LKX9</accession>
<sequence>MPLDIEEYKTIRQEAAINFPDLPEDTLDDVLQTALSADFSKDEAFRALEYVRQPDITQILFYAACDSRLLLNDTSLQRIMTALGMPIEQREAQRILSKLGIQTMDLNVFEIFMDEVSKL</sequence>
<dbReference type="EMBL" id="KI546170">
    <property type="protein sequence ID" value="EST41334.1"/>
    <property type="molecule type" value="Genomic_DNA"/>
</dbReference>
<name>V6LKX9_9EUKA</name>
<dbReference type="VEuPathDB" id="GiardiaDB:SS50377_26476"/>
<reference evidence="2" key="2">
    <citation type="submission" date="2020-12" db="EMBL/GenBank/DDBJ databases">
        <title>New Spironucleus salmonicida genome in near-complete chromosomes.</title>
        <authorList>
            <person name="Xu F."/>
            <person name="Kurt Z."/>
            <person name="Jimenez-Gonzalez A."/>
            <person name="Astvaldsson A."/>
            <person name="Andersson J.O."/>
            <person name="Svard S.G."/>
        </authorList>
    </citation>
    <scope>NUCLEOTIDE SEQUENCE</scope>
    <source>
        <strain evidence="2">ATCC 50377</strain>
    </source>
</reference>
<evidence type="ECO:0000313" key="3">
    <source>
        <dbReference type="Proteomes" id="UP000018208"/>
    </source>
</evidence>
<dbReference type="Proteomes" id="UP000018208">
    <property type="component" value="Unassembled WGS sequence"/>
</dbReference>
<dbReference type="AlphaFoldDB" id="V6LKX9"/>
<proteinExistence type="predicted"/>
<evidence type="ECO:0000313" key="1">
    <source>
        <dbReference type="EMBL" id="EST41334.1"/>
    </source>
</evidence>